<feature type="signal peptide" evidence="3">
    <location>
        <begin position="1"/>
        <end position="25"/>
    </location>
</feature>
<keyword evidence="5" id="KW-0645">Protease</keyword>
<protein>
    <submittedName>
        <fullName evidence="5">M6 family metalloprotease domain-containing protein</fullName>
    </submittedName>
</protein>
<proteinExistence type="predicted"/>
<dbReference type="InterPro" id="IPR008757">
    <property type="entry name" value="Peptidase_M6-like_domain"/>
</dbReference>
<feature type="compositionally biased region" description="Polar residues" evidence="1">
    <location>
        <begin position="407"/>
        <end position="419"/>
    </location>
</feature>
<keyword evidence="5" id="KW-0378">Hydrolase</keyword>
<feature type="transmembrane region" description="Helical" evidence="2">
    <location>
        <begin position="511"/>
        <end position="531"/>
    </location>
</feature>
<keyword evidence="6" id="KW-1185">Reference proteome</keyword>
<evidence type="ECO:0000256" key="1">
    <source>
        <dbReference type="SAM" id="MobiDB-lite"/>
    </source>
</evidence>
<name>A0A926I1U0_9FIRM</name>
<dbReference type="Pfam" id="PF05547">
    <property type="entry name" value="Peptidase_M6"/>
    <property type="match status" value="1"/>
</dbReference>
<keyword evidence="5" id="KW-0482">Metalloprotease</keyword>
<dbReference type="RefSeq" id="WP_177715985.1">
    <property type="nucleotide sequence ID" value="NZ_JACRSQ010000008.1"/>
</dbReference>
<keyword evidence="2" id="KW-1133">Transmembrane helix</keyword>
<dbReference type="PANTHER" id="PTHR41775:SF1">
    <property type="entry name" value="PEPTIDASE M6-LIKE DOMAIN-CONTAINING PROTEIN"/>
    <property type="match status" value="1"/>
</dbReference>
<dbReference type="NCBIfam" id="TIGR03296">
    <property type="entry name" value="M6dom_TIGR03296"/>
    <property type="match status" value="1"/>
</dbReference>
<reference evidence="5" key="1">
    <citation type="submission" date="2020-08" db="EMBL/GenBank/DDBJ databases">
        <title>Genome public.</title>
        <authorList>
            <person name="Liu C."/>
            <person name="Sun Q."/>
        </authorList>
    </citation>
    <scope>NUCLEOTIDE SEQUENCE</scope>
    <source>
        <strain evidence="5">NSJ-32</strain>
    </source>
</reference>
<sequence>MKAKKLVQGGLVLLLFITAVAPVCARVTVTHTGDTFFDGPYMQTKGTASLLVIPVDFPDEPSMTGSTSQLNEIFFGGGGSALASVADYYSRSSYGELAITGQVQEWYRAKHDRSYYSKEGDQVFIEEILEAMMARGVDLSQYDSDGDGVLDGLCLVWTGQPKSDSSVWWPHSDTFYWNFQMGGVRIGSYSSLSFQHLTRGSAKQRNTALHETGHLLGLPDYYDRVPESGNSGGCLSADMMDQNQGDHNAFSKMLLGWVKPAVVTADTQITLRSISREASAAVIVPRGWDGNYLSEYFMIEYVTPDGNHRDISCPEGGAVRIWHISAATSKWTYDATSGMFMNDNSETKDKLIVIADPAHSWYQEGESLTADKTCLNGGETTGIAVQVQRITGDEAVLSVTYGRDGAASNQNSDSRQENSAMAGESSIPPRDSEDPQSQSRETESSEVQSEPPVDQVSTPEGATPASPAEETSHEPSPPQDVEGEGVGQGSTDGRDSTEPVWDKSENAEVEAGAAGAILITVVLVLLIWLIIRPKPKRKKRKGSKRHKR</sequence>
<keyword evidence="2" id="KW-0812">Transmembrane</keyword>
<accession>A0A926I1U0</accession>
<feature type="compositionally biased region" description="Basic and acidic residues" evidence="1">
    <location>
        <begin position="492"/>
        <end position="506"/>
    </location>
</feature>
<evidence type="ECO:0000259" key="4">
    <source>
        <dbReference type="Pfam" id="PF05547"/>
    </source>
</evidence>
<feature type="region of interest" description="Disordered" evidence="1">
    <location>
        <begin position="402"/>
        <end position="506"/>
    </location>
</feature>
<dbReference type="GO" id="GO:0008237">
    <property type="term" value="F:metallopeptidase activity"/>
    <property type="evidence" value="ECO:0007669"/>
    <property type="project" value="UniProtKB-KW"/>
</dbReference>
<dbReference type="SUPFAM" id="SSF55486">
    <property type="entry name" value="Metalloproteases ('zincins'), catalytic domain"/>
    <property type="match status" value="1"/>
</dbReference>
<dbReference type="AlphaFoldDB" id="A0A926I1U0"/>
<evidence type="ECO:0000256" key="3">
    <source>
        <dbReference type="SAM" id="SignalP"/>
    </source>
</evidence>
<evidence type="ECO:0000313" key="5">
    <source>
        <dbReference type="EMBL" id="MBC8543366.1"/>
    </source>
</evidence>
<comment type="caution">
    <text evidence="5">The sequence shown here is derived from an EMBL/GenBank/DDBJ whole genome shotgun (WGS) entry which is preliminary data.</text>
</comment>
<keyword evidence="2" id="KW-0472">Membrane</keyword>
<dbReference type="EMBL" id="JACRSQ010000008">
    <property type="protein sequence ID" value="MBC8543366.1"/>
    <property type="molecule type" value="Genomic_DNA"/>
</dbReference>
<dbReference type="Proteomes" id="UP000657006">
    <property type="component" value="Unassembled WGS sequence"/>
</dbReference>
<dbReference type="PANTHER" id="PTHR41775">
    <property type="entry name" value="SECRETED PROTEIN-RELATED"/>
    <property type="match status" value="1"/>
</dbReference>
<feature type="chain" id="PRO_5036789498" evidence="3">
    <location>
        <begin position="26"/>
        <end position="548"/>
    </location>
</feature>
<evidence type="ECO:0000256" key="2">
    <source>
        <dbReference type="SAM" id="Phobius"/>
    </source>
</evidence>
<dbReference type="GO" id="GO:0006508">
    <property type="term" value="P:proteolysis"/>
    <property type="evidence" value="ECO:0007669"/>
    <property type="project" value="InterPro"/>
</dbReference>
<evidence type="ECO:0000313" key="6">
    <source>
        <dbReference type="Proteomes" id="UP000657006"/>
    </source>
</evidence>
<gene>
    <name evidence="5" type="ORF">H8730_07395</name>
</gene>
<organism evidence="5 6">
    <name type="scientific">Bianquea renquensis</name>
    <dbReference type="NCBI Taxonomy" id="2763661"/>
    <lineage>
        <taxon>Bacteria</taxon>
        <taxon>Bacillati</taxon>
        <taxon>Bacillota</taxon>
        <taxon>Clostridia</taxon>
        <taxon>Eubacteriales</taxon>
        <taxon>Bianqueaceae</taxon>
        <taxon>Bianquea</taxon>
    </lineage>
</organism>
<feature type="domain" description="Peptidase M6-like" evidence="4">
    <location>
        <begin position="75"/>
        <end position="144"/>
    </location>
</feature>
<keyword evidence="3" id="KW-0732">Signal</keyword>